<organism evidence="3 4">
    <name type="scientific">Natrialba asiatica (strain ATCC 700177 / DSM 12278 / JCM 9576 / FERM P-10747 / NBRC 102637 / 172P1)</name>
    <dbReference type="NCBI Taxonomy" id="29540"/>
    <lineage>
        <taxon>Archaea</taxon>
        <taxon>Methanobacteriati</taxon>
        <taxon>Methanobacteriota</taxon>
        <taxon>Stenosarchaea group</taxon>
        <taxon>Halobacteria</taxon>
        <taxon>Halobacteriales</taxon>
        <taxon>Natrialbaceae</taxon>
        <taxon>Natrialba</taxon>
    </lineage>
</organism>
<dbReference type="Gene3D" id="3.30.300.90">
    <property type="entry name" value="BolA-like"/>
    <property type="match status" value="1"/>
</dbReference>
<dbReference type="InterPro" id="IPR002634">
    <property type="entry name" value="BolA"/>
</dbReference>
<name>M0ASG6_NATA1</name>
<evidence type="ECO:0000313" key="4">
    <source>
        <dbReference type="Proteomes" id="UP000011554"/>
    </source>
</evidence>
<sequence>MLEPGTYKDADCARTPSGRATTTGALLPRAHKFPGMDPADVAAIIESELADAEATVSRARGEHDDDHLTATVVSPAFEGQSLVQQHQQVYDALDDHMTTDIHALELSTYTPDEYEE</sequence>
<proteinExistence type="inferred from homology"/>
<gene>
    <name evidence="3" type="ORF">C481_10385</name>
</gene>
<dbReference type="SUPFAM" id="SSF82657">
    <property type="entry name" value="BolA-like"/>
    <property type="match status" value="1"/>
</dbReference>
<protein>
    <submittedName>
        <fullName evidence="3">BolA family protein</fullName>
    </submittedName>
</protein>
<dbReference type="EMBL" id="AOIO01000026">
    <property type="protein sequence ID" value="ELZ01267.1"/>
    <property type="molecule type" value="Genomic_DNA"/>
</dbReference>
<dbReference type="AlphaFoldDB" id="M0ASG6"/>
<dbReference type="Pfam" id="PF01722">
    <property type="entry name" value="BolA"/>
    <property type="match status" value="1"/>
</dbReference>
<dbReference type="Proteomes" id="UP000011554">
    <property type="component" value="Unassembled WGS sequence"/>
</dbReference>
<dbReference type="PANTHER" id="PTHR46229:SF2">
    <property type="entry name" value="BOLA-LIKE PROTEIN 1"/>
    <property type="match status" value="1"/>
</dbReference>
<dbReference type="PANTHER" id="PTHR46229">
    <property type="entry name" value="BOLA TRANSCRIPTION REGULATOR"/>
    <property type="match status" value="1"/>
</dbReference>
<comment type="caution">
    <text evidence="3">The sequence shown here is derived from an EMBL/GenBank/DDBJ whole genome shotgun (WGS) entry which is preliminary data.</text>
</comment>
<dbReference type="eggNOG" id="arCOG04647">
    <property type="taxonomic scope" value="Archaea"/>
</dbReference>
<comment type="similarity">
    <text evidence="1">Belongs to the BolA/IbaG family.</text>
</comment>
<evidence type="ECO:0000313" key="3">
    <source>
        <dbReference type="EMBL" id="ELZ01267.1"/>
    </source>
</evidence>
<feature type="compositionally biased region" description="Basic and acidic residues" evidence="2">
    <location>
        <begin position="1"/>
        <end position="12"/>
    </location>
</feature>
<reference evidence="3 4" key="1">
    <citation type="journal article" date="2014" name="PLoS Genet.">
        <title>Phylogenetically driven sequencing of extremely halophilic archaea reveals strategies for static and dynamic osmo-response.</title>
        <authorList>
            <person name="Becker E.A."/>
            <person name="Seitzer P.M."/>
            <person name="Tritt A."/>
            <person name="Larsen D."/>
            <person name="Krusor M."/>
            <person name="Yao A.I."/>
            <person name="Wu D."/>
            <person name="Madern D."/>
            <person name="Eisen J.A."/>
            <person name="Darling A.E."/>
            <person name="Facciotti M.T."/>
        </authorList>
    </citation>
    <scope>NUCLEOTIDE SEQUENCE [LARGE SCALE GENOMIC DNA]</scope>
    <source>
        <strain evidence="3 4">DSM 12278</strain>
    </source>
</reference>
<dbReference type="InterPro" id="IPR050961">
    <property type="entry name" value="BolA/IbaG_stress_morph_reg"/>
</dbReference>
<dbReference type="PATRIC" id="fig|29540.5.peg.2111"/>
<feature type="region of interest" description="Disordered" evidence="2">
    <location>
        <begin position="1"/>
        <end position="31"/>
    </location>
</feature>
<dbReference type="STRING" id="29540.C481_10385"/>
<accession>M0ASG6</accession>
<dbReference type="InterPro" id="IPR036065">
    <property type="entry name" value="BolA-like_sf"/>
</dbReference>
<evidence type="ECO:0000256" key="2">
    <source>
        <dbReference type="SAM" id="MobiDB-lite"/>
    </source>
</evidence>
<evidence type="ECO:0000256" key="1">
    <source>
        <dbReference type="ARBA" id="ARBA00005578"/>
    </source>
</evidence>
<keyword evidence="4" id="KW-1185">Reference proteome</keyword>